<organism evidence="1 2">
    <name type="scientific">Helianthus annuus</name>
    <name type="common">Common sunflower</name>
    <dbReference type="NCBI Taxonomy" id="4232"/>
    <lineage>
        <taxon>Eukaryota</taxon>
        <taxon>Viridiplantae</taxon>
        <taxon>Streptophyta</taxon>
        <taxon>Embryophyta</taxon>
        <taxon>Tracheophyta</taxon>
        <taxon>Spermatophyta</taxon>
        <taxon>Magnoliopsida</taxon>
        <taxon>eudicotyledons</taxon>
        <taxon>Gunneridae</taxon>
        <taxon>Pentapetalae</taxon>
        <taxon>asterids</taxon>
        <taxon>campanulids</taxon>
        <taxon>Asterales</taxon>
        <taxon>Asteraceae</taxon>
        <taxon>Asteroideae</taxon>
        <taxon>Heliantheae alliance</taxon>
        <taxon>Heliantheae</taxon>
        <taxon>Helianthus</taxon>
    </lineage>
</organism>
<comment type="caution">
    <text evidence="1">The sequence shown here is derived from an EMBL/GenBank/DDBJ whole genome shotgun (WGS) entry which is preliminary data.</text>
</comment>
<dbReference type="EMBL" id="MNCJ02000332">
    <property type="protein sequence ID" value="KAF5757644.1"/>
    <property type="molecule type" value="Genomic_DNA"/>
</dbReference>
<proteinExistence type="predicted"/>
<evidence type="ECO:0000313" key="1">
    <source>
        <dbReference type="EMBL" id="KAF5757644.1"/>
    </source>
</evidence>
<reference evidence="1" key="1">
    <citation type="journal article" date="2017" name="Nature">
        <title>The sunflower genome provides insights into oil metabolism, flowering and Asterid evolution.</title>
        <authorList>
            <person name="Badouin H."/>
            <person name="Gouzy J."/>
            <person name="Grassa C.J."/>
            <person name="Murat F."/>
            <person name="Staton S.E."/>
            <person name="Cottret L."/>
            <person name="Lelandais-Briere C."/>
            <person name="Owens G.L."/>
            <person name="Carrere S."/>
            <person name="Mayjonade B."/>
            <person name="Legrand L."/>
            <person name="Gill N."/>
            <person name="Kane N.C."/>
            <person name="Bowers J.E."/>
            <person name="Hubner S."/>
            <person name="Bellec A."/>
            <person name="Berard A."/>
            <person name="Berges H."/>
            <person name="Blanchet N."/>
            <person name="Boniface M.C."/>
            <person name="Brunel D."/>
            <person name="Catrice O."/>
            <person name="Chaidir N."/>
            <person name="Claudel C."/>
            <person name="Donnadieu C."/>
            <person name="Faraut T."/>
            <person name="Fievet G."/>
            <person name="Helmstetter N."/>
            <person name="King M."/>
            <person name="Knapp S.J."/>
            <person name="Lai Z."/>
            <person name="Le Paslier M.C."/>
            <person name="Lippi Y."/>
            <person name="Lorenzon L."/>
            <person name="Mandel J.R."/>
            <person name="Marage G."/>
            <person name="Marchand G."/>
            <person name="Marquand E."/>
            <person name="Bret-Mestries E."/>
            <person name="Morien E."/>
            <person name="Nambeesan S."/>
            <person name="Nguyen T."/>
            <person name="Pegot-Espagnet P."/>
            <person name="Pouilly N."/>
            <person name="Raftis F."/>
            <person name="Sallet E."/>
            <person name="Schiex T."/>
            <person name="Thomas J."/>
            <person name="Vandecasteele C."/>
            <person name="Vares D."/>
            <person name="Vear F."/>
            <person name="Vautrin S."/>
            <person name="Crespi M."/>
            <person name="Mangin B."/>
            <person name="Burke J.M."/>
            <person name="Salse J."/>
            <person name="Munos S."/>
            <person name="Vincourt P."/>
            <person name="Rieseberg L.H."/>
            <person name="Langlade N.B."/>
        </authorList>
    </citation>
    <scope>NUCLEOTIDE SEQUENCE</scope>
    <source>
        <tissue evidence="1">Leaves</tissue>
    </source>
</reference>
<protein>
    <submittedName>
        <fullName evidence="1">Uncharacterized protein</fullName>
    </submittedName>
</protein>
<dbReference type="Proteomes" id="UP000215914">
    <property type="component" value="Unassembled WGS sequence"/>
</dbReference>
<dbReference type="AlphaFoldDB" id="A0A9K3GXD6"/>
<sequence length="67" mass="8137">MPQDRHHDSCRMYIMRITSRESFKRRHGRNHNTSARLDSFHLQKSCEHTPLKISQHSHYTDQQTKTF</sequence>
<keyword evidence="2" id="KW-1185">Reference proteome</keyword>
<evidence type="ECO:0000313" key="2">
    <source>
        <dbReference type="Proteomes" id="UP000215914"/>
    </source>
</evidence>
<reference evidence="1" key="2">
    <citation type="submission" date="2020-06" db="EMBL/GenBank/DDBJ databases">
        <title>Helianthus annuus Genome sequencing and assembly Release 2.</title>
        <authorList>
            <person name="Gouzy J."/>
            <person name="Langlade N."/>
            <person name="Munos S."/>
        </authorList>
    </citation>
    <scope>NUCLEOTIDE SEQUENCE</scope>
    <source>
        <tissue evidence="1">Leaves</tissue>
    </source>
</reference>
<name>A0A9K3GXD6_HELAN</name>
<accession>A0A9K3GXD6</accession>
<dbReference type="Gramene" id="mRNA:HanXRQr2_Chr17g0829151">
    <property type="protein sequence ID" value="mRNA:HanXRQr2_Chr17g0829151"/>
    <property type="gene ID" value="HanXRQr2_Chr17g0829151"/>
</dbReference>
<gene>
    <name evidence="1" type="ORF">HanXRQr2_Chr17g0829151</name>
</gene>